<dbReference type="Pfam" id="PF10377">
    <property type="entry name" value="ATG11"/>
    <property type="match status" value="1"/>
</dbReference>
<dbReference type="GO" id="GO:1990316">
    <property type="term" value="C:Atg1/ULK1 kinase complex"/>
    <property type="evidence" value="ECO:0007669"/>
    <property type="project" value="TreeGrafter"/>
</dbReference>
<feature type="compositionally biased region" description="Basic and acidic residues" evidence="6">
    <location>
        <begin position="909"/>
        <end position="931"/>
    </location>
</feature>
<dbReference type="Proteomes" id="UP000250275">
    <property type="component" value="Unassembled WGS sequence"/>
</dbReference>
<dbReference type="GO" id="GO:0034517">
    <property type="term" value="P:ribophagy"/>
    <property type="evidence" value="ECO:0007669"/>
    <property type="project" value="TreeGrafter"/>
</dbReference>
<dbReference type="GO" id="GO:0060090">
    <property type="term" value="F:molecular adaptor activity"/>
    <property type="evidence" value="ECO:0007669"/>
    <property type="project" value="TreeGrafter"/>
</dbReference>
<dbReference type="GO" id="GO:0061709">
    <property type="term" value="P:reticulophagy"/>
    <property type="evidence" value="ECO:0007669"/>
    <property type="project" value="TreeGrafter"/>
</dbReference>
<sequence length="1768" mass="199251">MQQPLYLARNGVAVTAETGPRILSLQTFTSGILASNTADDGHKLRVKGIGTVVASEESSSTPLASVAQLKEAIERECGVVAEHQVLLMSGGESLEPNARVCSYSAGTDTNPIYLFSKAAIESQHPPMPSIDYGSEWFAIAFARSYLKYFGKEVDAVIWALKNSIGSEVRVVRNRIFGCSCPKFFRSKVDSMVYTVENSIESEVRVVHNRLWTLLSQIFQNQDRHSGLNCNKQVEGEECQVIPFALEGHSLVLVSKNCTVKIRVRDSFETKDSRDILGTNESLSSRSPPGARRQELPLAAWFPETSITPDYVIVRYEWMRRYAEIETPSSAIYDRDLRAAAILKPAGSLTRRVQVLRVTDLVQTLQCRAVKFLAPVCQVQPAPEAYAITRLKEVTLVICGTRVAAEFSSSLSAICIIVTSTWPIDGDALSRSERAKQSPNTVIGNHIRSMVICVTDVDLQSQIDASLAMPATYQTLIARAQLAQQCCGLAREQTRICERLVHDQHLQQQGWAAVVANLEDITQMFQTRVDVLQQSFAVYLSERQQQMELLENFYADLGTLAKIPILPALRAQAEGLLSPDDQPGQSEKDSEGRDEVLSLLRWISAKDNQSSLEQVAEQCSRGLEQFDERVMEALKAEVNAAIDSANKQDMKEIKGLGERLFALEQLMAQTKKLVHEQGELAQGFLQNQSRANNLGDASVLPDLCTSHRRQLLVMLQNHNKLRDIRRRCTKAKEELSVNIYHRLKWIMYVENKMMEVDGKLLMYHESLKRLRRHLEVLQQIHLAPQMYMNAVAEVVRRRTFSQAFLVWASNLACQLLTVHSEELARRREFQSKFDGHFLNTLFPGLEDTPPPFATQAPSVFDKGLPKLTVEDMESLRSQLPDLALNVSSPDLNTITQFFLSKSLTEASTDGNKEKDSSSMRVDETTKEQERTRAPMLFDRGGFESETDTEEFEKIGQGATDSKPESFDGAKQMRQKQLEVGASRSVSPASSTSTNVSPLNSKVADLTNRSSSSSEPGSFHFPSLSVSERPAQLSPLTECAENGESSCLLHRATANGLPKYHELPSTTMAEEPNSLSPNPPSSLSRSVMCDGQQQQRHQLSGSGGSSPSVGVAATDFMGTEFYMDESLPSSLSEHPADGHHQAIVSLLQENLGNTREEVERLRSILKTMEAVVCEALRSVRQELAVLRDGSKEENAGFSKMTEQVREALSLYSQECDRRLREREQELTVDHELEMADVKKLIQSREEEICTLKRNLLERETELNEHERLMTTMRQKLESKQTEMRDLQARLHHQLKEALDQAHAEKESAVKKANDERYREIASMTNSVTQCQKRIQKLEESLNTARSDQQRLVKKATDKLQMEYKAELQSIRSRFKSMAASSMERSPSDSSLEKIERPDFIELASHMLAQATQDMKLEKSVALQGLEDERADRVAKLMYELQLASLVIKEKDREMEVYRKRETALTDECKYYKNAIRRLMESENYQSVLVEYSLHKEHSDEQLEMRQSSLEEVTKSLETEKDEVEVSESKKVRLEASSDTSCLSRRLELLENENKRLNVELQSLRESKDLVEAKIERLEADKVRLEIELVKERSRNFVGHTSSTSSSESREKDMNASVAVLSEPVSRRDAATSPIPQYPCGCARCMTQIQWKVKETAEKLAKLGHITVTSCNPEDNVLVFWDPIHETYMLYQESKTLYFLDLSCIDGLDLNSSADKISANNQTIVQIVEKQFCHARKSENRYRVPRGTKFYRVIVKTVDGSAAILASIEQE</sequence>
<dbReference type="OrthoDB" id="447953at2759"/>
<keyword evidence="4 5" id="KW-0175">Coiled coil</keyword>
<dbReference type="InterPro" id="IPR040040">
    <property type="entry name" value="ATG11"/>
</dbReference>
<proteinExistence type="predicted"/>
<feature type="domain" description="Autophagy protein ATG17-like" evidence="7">
    <location>
        <begin position="482"/>
        <end position="837"/>
    </location>
</feature>
<dbReference type="EMBL" id="KQ760945">
    <property type="protein sequence ID" value="OAD58602.1"/>
    <property type="molecule type" value="Genomic_DNA"/>
</dbReference>
<dbReference type="GO" id="GO:0061723">
    <property type="term" value="P:glycophagy"/>
    <property type="evidence" value="ECO:0007669"/>
    <property type="project" value="TreeGrafter"/>
</dbReference>
<evidence type="ECO:0000256" key="4">
    <source>
        <dbReference type="ARBA" id="ARBA00023054"/>
    </source>
</evidence>
<evidence type="ECO:0000256" key="3">
    <source>
        <dbReference type="ARBA" id="ARBA00023006"/>
    </source>
</evidence>
<dbReference type="InterPro" id="IPR019460">
    <property type="entry name" value="Atg11_C"/>
</dbReference>
<feature type="domain" description="Autophagy-related protein 11 C-terminal" evidence="8">
    <location>
        <begin position="1652"/>
        <end position="1753"/>
    </location>
</feature>
<dbReference type="GO" id="GO:0034727">
    <property type="term" value="P:piecemeal microautophagy of the nucleus"/>
    <property type="evidence" value="ECO:0007669"/>
    <property type="project" value="TreeGrafter"/>
</dbReference>
<keyword evidence="3" id="KW-0072">Autophagy</keyword>
<evidence type="ECO:0000256" key="5">
    <source>
        <dbReference type="SAM" id="Coils"/>
    </source>
</evidence>
<evidence type="ECO:0000259" key="8">
    <source>
        <dbReference type="Pfam" id="PF10377"/>
    </source>
</evidence>
<dbReference type="Pfam" id="PF04108">
    <property type="entry name" value="ATG17_like"/>
    <property type="match status" value="1"/>
</dbReference>
<dbReference type="GO" id="GO:0000422">
    <property type="term" value="P:autophagy of mitochondrion"/>
    <property type="evidence" value="ECO:0007669"/>
    <property type="project" value="TreeGrafter"/>
</dbReference>
<feature type="region of interest" description="Disordered" evidence="6">
    <location>
        <begin position="904"/>
        <end position="1026"/>
    </location>
</feature>
<keyword evidence="1" id="KW-0813">Transport</keyword>
<keyword evidence="2" id="KW-0653">Protein transport</keyword>
<dbReference type="InterPro" id="IPR045326">
    <property type="entry name" value="ATG17-like_dom"/>
</dbReference>
<evidence type="ECO:0000313" key="10">
    <source>
        <dbReference type="Proteomes" id="UP000250275"/>
    </source>
</evidence>
<dbReference type="GO" id="GO:0000045">
    <property type="term" value="P:autophagosome assembly"/>
    <property type="evidence" value="ECO:0007669"/>
    <property type="project" value="InterPro"/>
</dbReference>
<dbReference type="Gene3D" id="3.10.20.90">
    <property type="entry name" value="Phosphatidylinositol 3-kinase Catalytic Subunit, Chain A, domain 1"/>
    <property type="match status" value="1"/>
</dbReference>
<feature type="region of interest" description="Disordered" evidence="6">
    <location>
        <begin position="1065"/>
        <end position="1108"/>
    </location>
</feature>
<dbReference type="GO" id="GO:0015031">
    <property type="term" value="P:protein transport"/>
    <property type="evidence" value="ECO:0007669"/>
    <property type="project" value="UniProtKB-KW"/>
</dbReference>
<feature type="coiled-coil region" evidence="5">
    <location>
        <begin position="1260"/>
        <end position="1352"/>
    </location>
</feature>
<organism evidence="9 10">
    <name type="scientific">Eufriesea mexicana</name>
    <dbReference type="NCBI Taxonomy" id="516756"/>
    <lineage>
        <taxon>Eukaryota</taxon>
        <taxon>Metazoa</taxon>
        <taxon>Ecdysozoa</taxon>
        <taxon>Arthropoda</taxon>
        <taxon>Hexapoda</taxon>
        <taxon>Insecta</taxon>
        <taxon>Pterygota</taxon>
        <taxon>Neoptera</taxon>
        <taxon>Endopterygota</taxon>
        <taxon>Hymenoptera</taxon>
        <taxon>Apocrita</taxon>
        <taxon>Aculeata</taxon>
        <taxon>Apoidea</taxon>
        <taxon>Anthophila</taxon>
        <taxon>Apidae</taxon>
        <taxon>Eufriesea</taxon>
    </lineage>
</organism>
<feature type="compositionally biased region" description="Low complexity" evidence="6">
    <location>
        <begin position="980"/>
        <end position="996"/>
    </location>
</feature>
<protein>
    <submittedName>
        <fullName evidence="9">RB1-inducible coiled-coil protein 1</fullName>
    </submittedName>
</protein>
<name>A0A310SRI3_9HYME</name>
<accession>A0A310SRI3</accession>
<evidence type="ECO:0000256" key="1">
    <source>
        <dbReference type="ARBA" id="ARBA00022448"/>
    </source>
</evidence>
<evidence type="ECO:0000259" key="7">
    <source>
        <dbReference type="Pfam" id="PF04108"/>
    </source>
</evidence>
<dbReference type="PANTHER" id="PTHR13222:SF1">
    <property type="entry name" value="RB1-INDUCIBLE COILED-COIL PROTEIN 1"/>
    <property type="match status" value="1"/>
</dbReference>
<feature type="compositionally biased region" description="Low complexity" evidence="6">
    <location>
        <begin position="1070"/>
        <end position="1082"/>
    </location>
</feature>
<reference evidence="9 10" key="1">
    <citation type="submission" date="2015-07" db="EMBL/GenBank/DDBJ databases">
        <title>The genome of Eufriesea mexicana.</title>
        <authorList>
            <person name="Pan H."/>
            <person name="Kapheim K."/>
        </authorList>
    </citation>
    <scope>NUCLEOTIDE SEQUENCE [LARGE SCALE GENOMIC DNA]</scope>
    <source>
        <strain evidence="9">0111107269</strain>
        <tissue evidence="9">Whole body</tissue>
    </source>
</reference>
<feature type="coiled-coil region" evidence="5">
    <location>
        <begin position="1142"/>
        <end position="1169"/>
    </location>
</feature>
<evidence type="ECO:0000313" key="9">
    <source>
        <dbReference type="EMBL" id="OAD58602.1"/>
    </source>
</evidence>
<dbReference type="PANTHER" id="PTHR13222">
    <property type="entry name" value="RB1-INDUCIBLE COILED-COIL"/>
    <property type="match status" value="1"/>
</dbReference>
<keyword evidence="10" id="KW-1185">Reference proteome</keyword>
<feature type="coiled-coil region" evidence="5">
    <location>
        <begin position="1507"/>
        <end position="1592"/>
    </location>
</feature>
<evidence type="ECO:0000256" key="2">
    <source>
        <dbReference type="ARBA" id="ARBA00022927"/>
    </source>
</evidence>
<dbReference type="GO" id="GO:0034045">
    <property type="term" value="C:phagophore assembly site membrane"/>
    <property type="evidence" value="ECO:0007669"/>
    <property type="project" value="TreeGrafter"/>
</dbReference>
<feature type="compositionally biased region" description="Low complexity" evidence="6">
    <location>
        <begin position="1008"/>
        <end position="1021"/>
    </location>
</feature>
<evidence type="ECO:0000256" key="6">
    <source>
        <dbReference type="SAM" id="MobiDB-lite"/>
    </source>
</evidence>
<dbReference type="GO" id="GO:0019901">
    <property type="term" value="F:protein kinase binding"/>
    <property type="evidence" value="ECO:0007669"/>
    <property type="project" value="TreeGrafter"/>
</dbReference>
<gene>
    <name evidence="9" type="ORF">WN48_10688</name>
</gene>